<proteinExistence type="predicted"/>
<name>A0A520LKM8_9GAMM</name>
<comment type="caution">
    <text evidence="1">The sequence shown here is derived from an EMBL/GenBank/DDBJ whole genome shotgun (WGS) entry which is preliminary data.</text>
</comment>
<evidence type="ECO:0000313" key="2">
    <source>
        <dbReference type="Proteomes" id="UP000318148"/>
    </source>
</evidence>
<reference evidence="1 2" key="1">
    <citation type="submission" date="2019-02" db="EMBL/GenBank/DDBJ databases">
        <title>Prokaryotic population dynamics and viral predation in marine succession experiment using metagenomics: the confinement effect.</title>
        <authorList>
            <person name="Haro-Moreno J.M."/>
            <person name="Rodriguez-Valera F."/>
            <person name="Lopez-Perez M."/>
        </authorList>
    </citation>
    <scope>NUCLEOTIDE SEQUENCE [LARGE SCALE GENOMIC DNA]</scope>
    <source>
        <strain evidence="1">MED-G169</strain>
    </source>
</reference>
<organism evidence="1 2">
    <name type="scientific">SAR92 clade bacterium</name>
    <dbReference type="NCBI Taxonomy" id="2315479"/>
    <lineage>
        <taxon>Bacteria</taxon>
        <taxon>Pseudomonadati</taxon>
        <taxon>Pseudomonadota</taxon>
        <taxon>Gammaproteobacteria</taxon>
        <taxon>Cellvibrionales</taxon>
        <taxon>Porticoccaceae</taxon>
        <taxon>SAR92 clade</taxon>
    </lineage>
</organism>
<dbReference type="PROSITE" id="PS51257">
    <property type="entry name" value="PROKAR_LIPOPROTEIN"/>
    <property type="match status" value="1"/>
</dbReference>
<accession>A0A520LKM8</accession>
<dbReference type="Proteomes" id="UP000318148">
    <property type="component" value="Unassembled WGS sequence"/>
</dbReference>
<protein>
    <recommendedName>
        <fullName evidence="3">Lipoprotein</fullName>
    </recommendedName>
</protein>
<evidence type="ECO:0008006" key="3">
    <source>
        <dbReference type="Google" id="ProtNLM"/>
    </source>
</evidence>
<gene>
    <name evidence="1" type="ORF">EVB02_04440</name>
</gene>
<sequence length="250" mass="27768">MLKKLLILGSFLLVTGCIGQADREIPKLPDGAYKLEYVQITESGISSKEFRNQLKIYSNNRYMFAFMHPQIGVDAGAGLANWNNGVMTEIPLFNHNGSVNGFKFDVTIDQTNTGFTQSLVGLITEDGRSLDMIETWETASTEKSPYDGLWQRVISEENSDSEIFEIKMIGGGHFITMTRSEVGSVIEKNFHFGNFTIMDNKRAVQKTITSSDETQIGIDEILSVGVVKDGLISNSVSDNGIEITSRYKKI</sequence>
<dbReference type="AlphaFoldDB" id="A0A520LKM8"/>
<evidence type="ECO:0000313" key="1">
    <source>
        <dbReference type="EMBL" id="RZO02769.1"/>
    </source>
</evidence>
<dbReference type="EMBL" id="SHBO01000074">
    <property type="protein sequence ID" value="RZO02769.1"/>
    <property type="molecule type" value="Genomic_DNA"/>
</dbReference>